<keyword evidence="3" id="KW-0539">Nucleus</keyword>
<evidence type="ECO:0000256" key="4">
    <source>
        <dbReference type="SAM" id="MobiDB-lite"/>
    </source>
</evidence>
<dbReference type="PANTHER" id="PTHR21286:SF0">
    <property type="entry name" value="NUCLEAR PORE COMPLEX PROTEIN NUP160"/>
    <property type="match status" value="1"/>
</dbReference>
<protein>
    <recommendedName>
        <fullName evidence="10">Nucleoporin Nup120/160-domain-containing protein</fullName>
    </recommendedName>
</protein>
<dbReference type="InterPro" id="IPR021717">
    <property type="entry name" value="Nucleoporin_Nup160"/>
</dbReference>
<dbReference type="GO" id="GO:0005643">
    <property type="term" value="C:nuclear pore"/>
    <property type="evidence" value="ECO:0007669"/>
    <property type="project" value="TreeGrafter"/>
</dbReference>
<feature type="domain" description="Nucleoporin nup120-like HEAT repeat" evidence="7">
    <location>
        <begin position="870"/>
        <end position="1045"/>
    </location>
</feature>
<dbReference type="Proteomes" id="UP000053958">
    <property type="component" value="Unassembled WGS sequence"/>
</dbReference>
<dbReference type="InterPro" id="IPR059141">
    <property type="entry name" value="Beta-prop_Nup120_160"/>
</dbReference>
<keyword evidence="9" id="KW-1185">Reference proteome</keyword>
<dbReference type="EMBL" id="LASV01000732">
    <property type="protein sequence ID" value="KKA16873.1"/>
    <property type="molecule type" value="Genomic_DNA"/>
</dbReference>
<evidence type="ECO:0000259" key="5">
    <source>
        <dbReference type="Pfam" id="PF11715"/>
    </source>
</evidence>
<evidence type="ECO:0000256" key="3">
    <source>
        <dbReference type="ARBA" id="ARBA00023242"/>
    </source>
</evidence>
<dbReference type="STRING" id="1408163.A0A0F4YGW3"/>
<gene>
    <name evidence="8" type="ORF">T310_9487</name>
</gene>
<dbReference type="GO" id="GO:0017056">
    <property type="term" value="F:structural constituent of nuclear pore"/>
    <property type="evidence" value="ECO:0007669"/>
    <property type="project" value="TreeGrafter"/>
</dbReference>
<dbReference type="Pfam" id="PF23300">
    <property type="entry name" value="HEAT_Nup120"/>
    <property type="match status" value="1"/>
</dbReference>
<dbReference type="Pfam" id="PF11715">
    <property type="entry name" value="Beta-prop_Nup120_160"/>
    <property type="match status" value="1"/>
</dbReference>
<evidence type="ECO:0000313" key="8">
    <source>
        <dbReference type="EMBL" id="KKA16873.1"/>
    </source>
</evidence>
<feature type="compositionally biased region" description="Low complexity" evidence="4">
    <location>
        <begin position="1271"/>
        <end position="1282"/>
    </location>
</feature>
<reference evidence="8 9" key="1">
    <citation type="submission" date="2015-04" db="EMBL/GenBank/DDBJ databases">
        <authorList>
            <person name="Heijne W.H."/>
            <person name="Fedorova N.D."/>
            <person name="Nierman W.C."/>
            <person name="Vollebregt A.W."/>
            <person name="Zhao Z."/>
            <person name="Wu L."/>
            <person name="Kumar M."/>
            <person name="Stam H."/>
            <person name="van den Berg M.A."/>
            <person name="Pel H.J."/>
        </authorList>
    </citation>
    <scope>NUCLEOTIDE SEQUENCE [LARGE SCALE GENOMIC DNA]</scope>
    <source>
        <strain evidence="8 9">CBS 393.64</strain>
    </source>
</reference>
<evidence type="ECO:0000256" key="2">
    <source>
        <dbReference type="ARBA" id="ARBA00022448"/>
    </source>
</evidence>
<dbReference type="RefSeq" id="XP_013323485.1">
    <property type="nucleotide sequence ID" value="XM_013468031.1"/>
</dbReference>
<organism evidence="8 9">
    <name type="scientific">Rasamsonia emersonii (strain ATCC 16479 / CBS 393.64 / IMI 116815)</name>
    <dbReference type="NCBI Taxonomy" id="1408163"/>
    <lineage>
        <taxon>Eukaryota</taxon>
        <taxon>Fungi</taxon>
        <taxon>Dikarya</taxon>
        <taxon>Ascomycota</taxon>
        <taxon>Pezizomycotina</taxon>
        <taxon>Eurotiomycetes</taxon>
        <taxon>Eurotiomycetidae</taxon>
        <taxon>Eurotiales</taxon>
        <taxon>Trichocomaceae</taxon>
        <taxon>Rasamsonia</taxon>
    </lineage>
</organism>
<sequence>MAKIYKETKVDVRPIAPNAVVDIQIPTQENAQRRARFSISSVTAQDIPSIKDEDDFARRFLATQGSLYFRRRKVYPRTFLWRVVDDNKVLEIQSADLVRGGIEHHEVNLMLRFDFQEAILPSGVALADTEEHEVLNVFVLTASRRLHTLALRPEFFRRASAIDENILDWCKACTPSPLTFSHPHRLHASSTTELFISLDSGALLRLTRRAGDDGTVSSVTIHKSGWGASLRGLMKWGTQPTIRYNGRSLDQNTPNAIATTSDQTYVFAVCLNHTLKVWNLATNKLVGSKDLLDRQVQQQDSAAYFLNPSDSAFIRVFNAERALDGGYRYYILTYSPHEDGRFKFWAVKGGLTTQLTIEDLFPQAVLRPFDPDPSGNMFWSVADFQVRPMEEGKRMELWVLWRNNNLYQLYSLHFDFQSLVEDWSNNWTSIALDTRRNDPPPALVVSDNVDPTEKWLKYFFHPGRYSPEALEAALVTYQEALKPRSSPSILKKSAPLQERLCSTIAATVSLRKYSETDLDYARYRTDTDAKWRQFWQIAEDINNRRFEPISLAYDSYSDLPWVLLTDSCVLVRECSAMELLLHNSASVLRDEAAKIGDRWRHRNLETELGDRYDQASYLIEVAAGFRKRLPAEVHRSCQSAIEAEIFMEPSLSAPDRLAAFQERSELGERVSDDIFDSLCAAMNERLNIYKLPSELFYAIIDTIPLGFPGKDSDLLLTAFGLRATVNGSQETISDTCQILYDLLILVVFIAGEINQEDGSTFDAVDLFSTLIEVIKEYKMLYWLSSTTRVSPNRAQNDAGDSSVSTFSLKPQTKGTGVVSTILEDLFAVHIKPRPAVGVPQSYTLTQGIRDVLSWVTRQGEVAFPNVLVFIQCDLIANGNIDLACDFLRFQPNTAWATYAKGRLYVAKSEFDTAALYFQKAAHLLSSGRALGNLHEMSSSLLDILSVDSFNNGLPKYFQHVISVFEQARSFSHVADFASLALQALERDNQKAEHDPEYADLRSDLLSRLFHASLKTCQFDKAYSALSRYTNLTLQKSALSSLITSIFSAYGGSAGLEQLLRFPLLLNPTLSSYVDEILLSLAKKQTSFRSALEPDDRLWEGNNSTPDYHRILYAYRIARNDFRGAAELGYQTVQRLRNARDAPSSQLTLAKRIRDEGDTNRLVEEDDMESKEIRHELLSLINLLACVDKNEAYILVELDGPSPAAPTLTASEAGSPGKRQDGDDVFMEDATPSKNPPAATNGSLLSFFGGSRRASSGSSVAGASNTGPQQSTTTTNNHNNTNTKQQPRRVVVTLDHLRREYQAELDRVSRIERGDWEFGAVEGSEDQDMDDTLLANI</sequence>
<feature type="region of interest" description="Disordered" evidence="4">
    <location>
        <begin position="1205"/>
        <end position="1288"/>
    </location>
</feature>
<accession>A0A0F4YGW3</accession>
<evidence type="ECO:0000259" key="7">
    <source>
        <dbReference type="Pfam" id="PF23300"/>
    </source>
</evidence>
<dbReference type="InterPro" id="IPR048884">
    <property type="entry name" value="Nup120_helical"/>
</dbReference>
<evidence type="ECO:0000313" key="9">
    <source>
        <dbReference type="Proteomes" id="UP000053958"/>
    </source>
</evidence>
<feature type="compositionally biased region" description="Low complexity" evidence="4">
    <location>
        <begin position="1245"/>
        <end position="1263"/>
    </location>
</feature>
<comment type="caution">
    <text evidence="8">The sequence shown here is derived from an EMBL/GenBank/DDBJ whole genome shotgun (WGS) entry which is preliminary data.</text>
</comment>
<evidence type="ECO:0008006" key="10">
    <source>
        <dbReference type="Google" id="ProtNLM"/>
    </source>
</evidence>
<feature type="domain" description="Nucleoporin Nup120 helical" evidence="6">
    <location>
        <begin position="641"/>
        <end position="770"/>
    </location>
</feature>
<evidence type="ECO:0000259" key="6">
    <source>
        <dbReference type="Pfam" id="PF21486"/>
    </source>
</evidence>
<name>A0A0F4YGW3_RASE3</name>
<dbReference type="GeneID" id="25321420"/>
<dbReference type="OrthoDB" id="67716at2759"/>
<proteinExistence type="predicted"/>
<feature type="domain" description="Nucleoporin Nup120/160 beta-propeller" evidence="5">
    <location>
        <begin position="77"/>
        <end position="578"/>
    </location>
</feature>
<dbReference type="InterPro" id="IPR056548">
    <property type="entry name" value="HEAT_Nup120"/>
</dbReference>
<dbReference type="PANTHER" id="PTHR21286">
    <property type="entry name" value="NUCLEAR PORE COMPLEX PROTEIN NUP160"/>
    <property type="match status" value="1"/>
</dbReference>
<dbReference type="SUPFAM" id="SSF101898">
    <property type="entry name" value="NHL repeat"/>
    <property type="match status" value="1"/>
</dbReference>
<evidence type="ECO:0000256" key="1">
    <source>
        <dbReference type="ARBA" id="ARBA00004123"/>
    </source>
</evidence>
<comment type="subcellular location">
    <subcellularLocation>
        <location evidence="1">Nucleus</location>
    </subcellularLocation>
</comment>
<dbReference type="Pfam" id="PF21486">
    <property type="entry name" value="NUP120_helical"/>
    <property type="match status" value="1"/>
</dbReference>
<keyword evidence="2" id="KW-0813">Transport</keyword>